<reference evidence="5" key="1">
    <citation type="submission" date="2018-02" db="EMBL/GenBank/DDBJ databases">
        <authorList>
            <person name="Cohen D.B."/>
            <person name="Kent A.D."/>
        </authorList>
    </citation>
    <scope>NUCLEOTIDE SEQUENCE</scope>
</reference>
<feature type="domain" description="Retroviral polymerase SH3-like" evidence="4">
    <location>
        <begin position="270"/>
        <end position="329"/>
    </location>
</feature>
<dbReference type="AlphaFoldDB" id="A0A2N9IH81"/>
<dbReference type="InterPro" id="IPR057670">
    <property type="entry name" value="SH3_retrovirus"/>
</dbReference>
<dbReference type="GO" id="GO:0046872">
    <property type="term" value="F:metal ion binding"/>
    <property type="evidence" value="ECO:0007669"/>
    <property type="project" value="UniProtKB-KW"/>
</dbReference>
<gene>
    <name evidence="5" type="ORF">FSB_LOCUS52999</name>
</gene>
<accession>A0A2N9IH81</accession>
<evidence type="ECO:0000259" key="3">
    <source>
        <dbReference type="Pfam" id="PF07727"/>
    </source>
</evidence>
<dbReference type="PANTHER" id="PTHR42648:SF28">
    <property type="entry name" value="TRANSPOSON-ENCODED PROTEIN WITH RIBONUCLEASE H-LIKE AND RETROVIRUS ZINC FINGER-LIKE DOMAINS"/>
    <property type="match status" value="1"/>
</dbReference>
<dbReference type="GO" id="GO:0016787">
    <property type="term" value="F:hydrolase activity"/>
    <property type="evidence" value="ECO:0007669"/>
    <property type="project" value="UniProtKB-KW"/>
</dbReference>
<evidence type="ECO:0000313" key="5">
    <source>
        <dbReference type="EMBL" id="SPD25117.1"/>
    </source>
</evidence>
<evidence type="ECO:0000256" key="2">
    <source>
        <dbReference type="ARBA" id="ARBA00022801"/>
    </source>
</evidence>
<name>A0A2N9IH81_FAGSY</name>
<keyword evidence="1" id="KW-0479">Metal-binding</keyword>
<evidence type="ECO:0000259" key="4">
    <source>
        <dbReference type="Pfam" id="PF25597"/>
    </source>
</evidence>
<organism evidence="5">
    <name type="scientific">Fagus sylvatica</name>
    <name type="common">Beechnut</name>
    <dbReference type="NCBI Taxonomy" id="28930"/>
    <lineage>
        <taxon>Eukaryota</taxon>
        <taxon>Viridiplantae</taxon>
        <taxon>Streptophyta</taxon>
        <taxon>Embryophyta</taxon>
        <taxon>Tracheophyta</taxon>
        <taxon>Spermatophyta</taxon>
        <taxon>Magnoliopsida</taxon>
        <taxon>eudicotyledons</taxon>
        <taxon>Gunneridae</taxon>
        <taxon>Pentapetalae</taxon>
        <taxon>rosids</taxon>
        <taxon>fabids</taxon>
        <taxon>Fagales</taxon>
        <taxon>Fagaceae</taxon>
        <taxon>Fagus</taxon>
    </lineage>
</organism>
<dbReference type="InterPro" id="IPR039537">
    <property type="entry name" value="Retrotran_Ty1/copia-like"/>
</dbReference>
<feature type="domain" description="Reverse transcriptase Ty1/copia-type" evidence="3">
    <location>
        <begin position="388"/>
        <end position="466"/>
    </location>
</feature>
<proteinExistence type="predicted"/>
<sequence>MSNSDSEASGTKSTPIIIQSDGSSFNVGIVLSETNYDMWSQIMDMHIAKKEKLSLIRGNSQPPTEKDNGYEVVFTLNQRAFSAKQNGRTFTVYYGELTEIFKWWDHSRDPRKKNSKKTSTVMVVETKTEDNVVGKVSALAVAKKWWSHPLNLLHKNLFPLPMDDLGMLDEIQKLTIFGCTRNYSSNYLFQYTPAEWGGRAKKSSLMEVVCASLIEAHMPLSYWGEALTSAVYLINRIPSSTIDFRTLSQALAEAVVAPTIPNLPPHVFGCVAFIHLHKHQRNKLTPRVLRCVFLGYAAYQKGYRCYYPPTQRMIVTLDVLFHKDSMYFSCEPELQGKYKEEVQTLDYDIHISEERNSLNLITRIVQEALADLRWRAAMNEEMKSLQKNKTWELVDRALGKKAIGCRWVYTMKYKADGTIERFKVKLVAKGYTQTYGINYIETFAPVAKINTVRVLSSLVANLDWPLQ</sequence>
<keyword evidence="2" id="KW-0378">Hydrolase</keyword>
<dbReference type="Pfam" id="PF07727">
    <property type="entry name" value="RVT_2"/>
    <property type="match status" value="1"/>
</dbReference>
<protein>
    <submittedName>
        <fullName evidence="5">Uncharacterized protein</fullName>
    </submittedName>
</protein>
<dbReference type="InterPro" id="IPR013103">
    <property type="entry name" value="RVT_2"/>
</dbReference>
<dbReference type="Pfam" id="PF25597">
    <property type="entry name" value="SH3_retrovirus"/>
    <property type="match status" value="1"/>
</dbReference>
<evidence type="ECO:0000256" key="1">
    <source>
        <dbReference type="ARBA" id="ARBA00022723"/>
    </source>
</evidence>
<dbReference type="PANTHER" id="PTHR42648">
    <property type="entry name" value="TRANSPOSASE, PUTATIVE-RELATED"/>
    <property type="match status" value="1"/>
</dbReference>
<dbReference type="EMBL" id="OIVN01006104">
    <property type="protein sequence ID" value="SPD25117.1"/>
    <property type="molecule type" value="Genomic_DNA"/>
</dbReference>